<name>A0A2A2D7P4_9ACTN</name>
<proteinExistence type="predicted"/>
<organism evidence="1 2">
    <name type="scientific">Streptomyces albireticuli</name>
    <dbReference type="NCBI Taxonomy" id="1940"/>
    <lineage>
        <taxon>Bacteria</taxon>
        <taxon>Bacillati</taxon>
        <taxon>Actinomycetota</taxon>
        <taxon>Actinomycetes</taxon>
        <taxon>Kitasatosporales</taxon>
        <taxon>Streptomycetaceae</taxon>
        <taxon>Streptomyces</taxon>
    </lineage>
</organism>
<accession>A0A2A2D7P4</accession>
<dbReference type="EMBL" id="NSJV01000373">
    <property type="protein sequence ID" value="PAU47389.1"/>
    <property type="molecule type" value="Genomic_DNA"/>
</dbReference>
<evidence type="ECO:0000313" key="1">
    <source>
        <dbReference type="EMBL" id="PAU47389.1"/>
    </source>
</evidence>
<gene>
    <name evidence="1" type="ORF">CK936_19080</name>
</gene>
<dbReference type="NCBIfam" id="NF038082">
    <property type="entry name" value="phiSA1p31"/>
    <property type="match status" value="1"/>
</dbReference>
<keyword evidence="2" id="KW-1185">Reference proteome</keyword>
<evidence type="ECO:0000313" key="2">
    <source>
        <dbReference type="Proteomes" id="UP000218944"/>
    </source>
</evidence>
<comment type="caution">
    <text evidence="1">The sequence shown here is derived from an EMBL/GenBank/DDBJ whole genome shotgun (WGS) entry which is preliminary data.</text>
</comment>
<protein>
    <submittedName>
        <fullName evidence="1">Uncharacterized protein</fullName>
    </submittedName>
</protein>
<dbReference type="RefSeq" id="WP_095582175.1">
    <property type="nucleotide sequence ID" value="NZ_JAJQQS010000014.1"/>
</dbReference>
<dbReference type="Proteomes" id="UP000218944">
    <property type="component" value="Unassembled WGS sequence"/>
</dbReference>
<sequence>MSILDDLTAAAGRPGLPVRDRQQLVRVIDETHEIDGTVFDLGRRLVDATGGRWAWTGRRDGQGSPLMRFVPRPGDEPDMAAAERVPVPLTDLWWFHGPLLPEQRPLRAEDYRRALRAPSPRDVFGGAA</sequence>
<dbReference type="AlphaFoldDB" id="A0A2A2D7P4"/>
<reference evidence="1 2" key="1">
    <citation type="submission" date="2017-08" db="EMBL/GenBank/DDBJ databases">
        <title>Genome sequence of Streptomyces albireticuli NRRL B-1670.</title>
        <authorList>
            <person name="Graham D.E."/>
            <person name="Mahan K.M."/>
            <person name="Klingeman D.M."/>
            <person name="Hettich R.L."/>
            <person name="Parry R.J."/>
            <person name="Spain J.C."/>
        </authorList>
    </citation>
    <scope>NUCLEOTIDE SEQUENCE [LARGE SCALE GENOMIC DNA]</scope>
    <source>
        <strain evidence="1 2">NRRL B-1670</strain>
    </source>
</reference>